<feature type="compositionally biased region" description="Polar residues" evidence="1">
    <location>
        <begin position="1"/>
        <end position="15"/>
    </location>
</feature>
<sequence>MAQSHLIHQSTTGENLPQMMTRRGPLQNRRNCWLGSPRVPDGYPHFHGNKKVRQKTARASLRNAISARHVKYSSMHLPHKVQKVQLKYCTERQNSAGDKKGNKSTFSLNGEDTAKRPGEHCDLSNDKPGESVTCSLPHANSMVVRKCSVTTGQKLESVVSRLWATVRHSDKERLNTTENISVPEAPEPQCDMSEMIDYDNMENANNCHQQDCSFQTIKDNTRKPGAEVDRLYSGGRSWTGQAEGSGICKEGLSLRLCSTLETSEPTCGEIMEGIQADVEELPTLEWMGGEGSPTCHSIDTSPPKLDRISCNLSSDLVTVPIVRMPTDPSVTRKTEETISCLLEQKVGTTLPDTSTSPHGYVYSTSEVVRPENYRCTAEQVQNSELLTFPQDPYPDVDKVNGQHFMSFSNQEALEAHKTVEARVEKEFRLDSRVFIQDVMEYKLLYGKQKKKKRKHKAPEGWNPGLHNRHTRYNMMLVEEVLKKRVVLSGICTQAAMQIDPTQTANTNQTSCVSSCRVPAAIMAPPSKRRKGGDGLVSKLLGCENLHWKRKARLMWDMVQAGTRHDMVQAGTRHDMVQAGTRRDSAQAGTRHDMVQAGTRHDMVQAGTRRDSAQAGTRHDMVQAGTRHDIVQAGTRHDMVQAGTRHDMVQAGTRHDMVQAGTRHDMVQAGTRHDIVQAGTRHDMVQAGTRHDMVQAGTRHDIVQAGTRHDMVQAGTRHDMVQAGTRHDMVQAGTRHDMVQAGTRHDIVQAGTRHDMVQAGTRHDMVQAGTRHDMVQAGTRHDIVQAVTRHDMIQAGTRYHMSSSGVAEEVWLLPWEHRITVQYNCPRPSLQERHIKALYRSDKKGLMRGCMVTLAAGTRCDFLDRENLPYFEEVNNQMIYFLYI</sequence>
<feature type="region of interest" description="Disordered" evidence="1">
    <location>
        <begin position="1"/>
        <end position="20"/>
    </location>
</feature>
<name>C3ZT80_BRAFL</name>
<accession>C3ZT80</accession>
<evidence type="ECO:0000313" key="2">
    <source>
        <dbReference type="EMBL" id="EEN44286.1"/>
    </source>
</evidence>
<reference evidence="2" key="1">
    <citation type="journal article" date="2008" name="Nature">
        <title>The amphioxus genome and the evolution of the chordate karyotype.</title>
        <authorList>
            <consortium name="US DOE Joint Genome Institute (JGI-PGF)"/>
            <person name="Putnam N.H."/>
            <person name="Butts T."/>
            <person name="Ferrier D.E.K."/>
            <person name="Furlong R.F."/>
            <person name="Hellsten U."/>
            <person name="Kawashima T."/>
            <person name="Robinson-Rechavi M."/>
            <person name="Shoguchi E."/>
            <person name="Terry A."/>
            <person name="Yu J.-K."/>
            <person name="Benito-Gutierrez E.L."/>
            <person name="Dubchak I."/>
            <person name="Garcia-Fernandez J."/>
            <person name="Gibson-Brown J.J."/>
            <person name="Grigoriev I.V."/>
            <person name="Horton A.C."/>
            <person name="de Jong P.J."/>
            <person name="Jurka J."/>
            <person name="Kapitonov V.V."/>
            <person name="Kohara Y."/>
            <person name="Kuroki Y."/>
            <person name="Lindquist E."/>
            <person name="Lucas S."/>
            <person name="Osoegawa K."/>
            <person name="Pennacchio L.A."/>
            <person name="Salamov A.A."/>
            <person name="Satou Y."/>
            <person name="Sauka-Spengler T."/>
            <person name="Schmutz J."/>
            <person name="Shin-I T."/>
            <person name="Toyoda A."/>
            <person name="Bronner-Fraser M."/>
            <person name="Fujiyama A."/>
            <person name="Holland L.Z."/>
            <person name="Holland P.W.H."/>
            <person name="Satoh N."/>
            <person name="Rokhsar D.S."/>
        </authorList>
    </citation>
    <scope>NUCLEOTIDE SEQUENCE [LARGE SCALE GENOMIC DNA]</scope>
    <source>
        <strain evidence="2">S238N-H82</strain>
        <tissue evidence="2">Testes</tissue>
    </source>
</reference>
<dbReference type="EMBL" id="GG666676">
    <property type="protein sequence ID" value="EEN44286.1"/>
    <property type="molecule type" value="Genomic_DNA"/>
</dbReference>
<dbReference type="SUPFAM" id="SSF51120">
    <property type="entry name" value="beta-Roll"/>
    <property type="match status" value="1"/>
</dbReference>
<dbReference type="PANTHER" id="PTHR35683">
    <property type="entry name" value="YALI0C04136P"/>
    <property type="match status" value="1"/>
</dbReference>
<evidence type="ECO:0000256" key="1">
    <source>
        <dbReference type="SAM" id="MobiDB-lite"/>
    </source>
</evidence>
<dbReference type="InterPro" id="IPR011049">
    <property type="entry name" value="Serralysin-like_metalloprot_C"/>
</dbReference>
<dbReference type="InParanoid" id="C3ZT80"/>
<proteinExistence type="predicted"/>
<gene>
    <name evidence="2" type="ORF">BRAFLDRAFT_86723</name>
</gene>
<feature type="region of interest" description="Disordered" evidence="1">
    <location>
        <begin position="93"/>
        <end position="118"/>
    </location>
</feature>
<dbReference type="PANTHER" id="PTHR35683:SF7">
    <property type="entry name" value="APPLE DOMAIN-CONTAINING PROTEIN"/>
    <property type="match status" value="1"/>
</dbReference>
<organism>
    <name type="scientific">Branchiostoma floridae</name>
    <name type="common">Florida lancelet</name>
    <name type="synonym">Amphioxus</name>
    <dbReference type="NCBI Taxonomy" id="7739"/>
    <lineage>
        <taxon>Eukaryota</taxon>
        <taxon>Metazoa</taxon>
        <taxon>Chordata</taxon>
        <taxon>Cephalochordata</taxon>
        <taxon>Leptocardii</taxon>
        <taxon>Amphioxiformes</taxon>
        <taxon>Branchiostomatidae</taxon>
        <taxon>Branchiostoma</taxon>
    </lineage>
</organism>
<protein>
    <submittedName>
        <fullName evidence="2">Uncharacterized protein</fullName>
    </submittedName>
</protein>
<dbReference type="AlphaFoldDB" id="C3ZT80"/>